<evidence type="ECO:0000259" key="4">
    <source>
        <dbReference type="PROSITE" id="PS51643"/>
    </source>
</evidence>
<dbReference type="GO" id="GO:0004519">
    <property type="term" value="F:endonuclease activity"/>
    <property type="evidence" value="ECO:0007669"/>
    <property type="project" value="UniProtKB-KW"/>
</dbReference>
<keyword evidence="2" id="KW-0378">Hydrolase</keyword>
<sequence>MKWHDALDYDPVVTRQLGALWGKSRQKAGGRTNLLLSHLLDTAAVAEQIWDNYLAPSTKRVLNTLSQGRGRLFFAWLCGIHDCGKATPAFQRVDPEGAEAVRRAGLSWLEPVVQKARWRHDKAGGTLLLRLLKEAGWQAEQIAWLWPLVAGHHGTVPS</sequence>
<keyword evidence="6" id="KW-1185">Reference proteome</keyword>
<evidence type="ECO:0000256" key="2">
    <source>
        <dbReference type="ARBA" id="ARBA00022801"/>
    </source>
</evidence>
<keyword evidence="5" id="KW-0540">Nuclease</keyword>
<dbReference type="PROSITE" id="PS51643">
    <property type="entry name" value="HD_CAS3"/>
    <property type="match status" value="1"/>
</dbReference>
<keyword evidence="5" id="KW-0255">Endonuclease</keyword>
<accession>A0ABR9LVC0</accession>
<gene>
    <name evidence="5" type="ORF">H4W80_002856</name>
</gene>
<evidence type="ECO:0000256" key="1">
    <source>
        <dbReference type="ARBA" id="ARBA00022723"/>
    </source>
</evidence>
<dbReference type="Gene3D" id="1.10.3210.30">
    <property type="match status" value="1"/>
</dbReference>
<evidence type="ECO:0000313" key="5">
    <source>
        <dbReference type="EMBL" id="MBE1584598.1"/>
    </source>
</evidence>
<dbReference type="Proteomes" id="UP000633509">
    <property type="component" value="Unassembled WGS sequence"/>
</dbReference>
<keyword evidence="1" id="KW-0479">Metal-binding</keyword>
<dbReference type="CDD" id="cd09641">
    <property type="entry name" value="Cas3''_I"/>
    <property type="match status" value="1"/>
</dbReference>
<protein>
    <submittedName>
        <fullName evidence="5">CRISPR-associated endonuclease Cas3-HD</fullName>
    </submittedName>
</protein>
<evidence type="ECO:0000256" key="3">
    <source>
        <dbReference type="ARBA" id="ARBA00023118"/>
    </source>
</evidence>
<organism evidence="5 6">
    <name type="scientific">Nonomuraea angiospora</name>
    <dbReference type="NCBI Taxonomy" id="46172"/>
    <lineage>
        <taxon>Bacteria</taxon>
        <taxon>Bacillati</taxon>
        <taxon>Actinomycetota</taxon>
        <taxon>Actinomycetes</taxon>
        <taxon>Streptosporangiales</taxon>
        <taxon>Streptosporangiaceae</taxon>
        <taxon>Nonomuraea</taxon>
    </lineage>
</organism>
<reference evidence="5 6" key="1">
    <citation type="submission" date="2020-10" db="EMBL/GenBank/DDBJ databases">
        <title>Sequencing the genomes of 1000 actinobacteria strains.</title>
        <authorList>
            <person name="Klenk H.-P."/>
        </authorList>
    </citation>
    <scope>NUCLEOTIDE SEQUENCE [LARGE SCALE GENOMIC DNA]</scope>
    <source>
        <strain evidence="5 6">DSM 43173</strain>
    </source>
</reference>
<comment type="caution">
    <text evidence="5">The sequence shown here is derived from an EMBL/GenBank/DDBJ whole genome shotgun (WGS) entry which is preliminary data.</text>
</comment>
<dbReference type="NCBIfam" id="TIGR01596">
    <property type="entry name" value="cas3_HD"/>
    <property type="match status" value="1"/>
</dbReference>
<dbReference type="InterPro" id="IPR006483">
    <property type="entry name" value="CRISPR-assoc_Cas3_HD"/>
</dbReference>
<dbReference type="InterPro" id="IPR038257">
    <property type="entry name" value="CRISPR-assoc_Cas3_HD_sf"/>
</dbReference>
<proteinExistence type="predicted"/>
<dbReference type="Pfam" id="PF18019">
    <property type="entry name" value="Cas3_HD"/>
    <property type="match status" value="1"/>
</dbReference>
<dbReference type="EMBL" id="JADBEK010000001">
    <property type="protein sequence ID" value="MBE1584598.1"/>
    <property type="molecule type" value="Genomic_DNA"/>
</dbReference>
<feature type="domain" description="HD Cas3-type" evidence="4">
    <location>
        <begin position="28"/>
        <end position="158"/>
    </location>
</feature>
<name>A0ABR9LVC0_9ACTN</name>
<evidence type="ECO:0000313" key="6">
    <source>
        <dbReference type="Proteomes" id="UP000633509"/>
    </source>
</evidence>
<keyword evidence="3" id="KW-0051">Antiviral defense</keyword>